<gene>
    <name evidence="4" type="ORF">HNQ65_004407</name>
</gene>
<keyword evidence="5" id="KW-1185">Reference proteome</keyword>
<comment type="caution">
    <text evidence="4">The sequence shown here is derived from an EMBL/GenBank/DDBJ whole genome shotgun (WGS) entry which is preliminary data.</text>
</comment>
<protein>
    <submittedName>
        <fullName evidence="4">Anti-sigma-K factor RskA</fullName>
    </submittedName>
</protein>
<dbReference type="GO" id="GO:0005886">
    <property type="term" value="C:plasma membrane"/>
    <property type="evidence" value="ECO:0007669"/>
    <property type="project" value="InterPro"/>
</dbReference>
<evidence type="ECO:0000313" key="5">
    <source>
        <dbReference type="Proteomes" id="UP000590740"/>
    </source>
</evidence>
<keyword evidence="1" id="KW-0175">Coiled coil</keyword>
<feature type="domain" description="Anti-sigma K factor RskA C-terminal" evidence="3">
    <location>
        <begin position="182"/>
        <end position="297"/>
    </location>
</feature>
<dbReference type="InterPro" id="IPR018764">
    <property type="entry name" value="RskA_C"/>
</dbReference>
<dbReference type="EMBL" id="JACHIG010000011">
    <property type="protein sequence ID" value="MBB5034799.1"/>
    <property type="molecule type" value="Genomic_DNA"/>
</dbReference>
<name>A0A7W7YEU1_9BACT</name>
<accession>A0A7W7YEU1</accession>
<dbReference type="GO" id="GO:0016989">
    <property type="term" value="F:sigma factor antagonist activity"/>
    <property type="evidence" value="ECO:0007669"/>
    <property type="project" value="TreeGrafter"/>
</dbReference>
<feature type="transmembrane region" description="Helical" evidence="2">
    <location>
        <begin position="80"/>
        <end position="106"/>
    </location>
</feature>
<evidence type="ECO:0000256" key="1">
    <source>
        <dbReference type="SAM" id="Coils"/>
    </source>
</evidence>
<keyword evidence="2" id="KW-1133">Transmembrane helix</keyword>
<feature type="coiled-coil region" evidence="1">
    <location>
        <begin position="134"/>
        <end position="207"/>
    </location>
</feature>
<evidence type="ECO:0000259" key="3">
    <source>
        <dbReference type="Pfam" id="PF10099"/>
    </source>
</evidence>
<organism evidence="4 5">
    <name type="scientific">Prosthecobacter vanneervenii</name>
    <dbReference type="NCBI Taxonomy" id="48466"/>
    <lineage>
        <taxon>Bacteria</taxon>
        <taxon>Pseudomonadati</taxon>
        <taxon>Verrucomicrobiota</taxon>
        <taxon>Verrucomicrobiia</taxon>
        <taxon>Verrucomicrobiales</taxon>
        <taxon>Verrucomicrobiaceae</taxon>
        <taxon>Prosthecobacter</taxon>
    </lineage>
</organism>
<dbReference type="Proteomes" id="UP000590740">
    <property type="component" value="Unassembled WGS sequence"/>
</dbReference>
<sequence>MEQERFEELAAMNALGMLESDEKRTLDGTTTRDKDLRTLGLELDLTAAELGYLVHPVAPPADMKKRIRAKMRAKGVKGIGLSRGAIIGGAGWALAASFAVASIWLWSERAGMKEQLAAASRAIAPPVNPVAPVVDDGKAKARTLEEELKKRRDEYEAQKKALQVEIDTLRKRETDASAQIAKLTADLEALKKQEQESQLQIATLQSKVWEYRRSEMLVVWDQKRGQGVIVLDKMPKVESDKDYQLWVVDPSKPDPVSAGVVTVDPKGSVKTVFKPVEAVKGEAKFALSVEKKGGVPKSEGQLLMVGP</sequence>
<evidence type="ECO:0000256" key="2">
    <source>
        <dbReference type="SAM" id="Phobius"/>
    </source>
</evidence>
<keyword evidence="2" id="KW-0472">Membrane</keyword>
<reference evidence="4 5" key="1">
    <citation type="submission" date="2020-08" db="EMBL/GenBank/DDBJ databases">
        <title>Genomic Encyclopedia of Type Strains, Phase IV (KMG-IV): sequencing the most valuable type-strain genomes for metagenomic binning, comparative biology and taxonomic classification.</title>
        <authorList>
            <person name="Goeker M."/>
        </authorList>
    </citation>
    <scope>NUCLEOTIDE SEQUENCE [LARGE SCALE GENOMIC DNA]</scope>
    <source>
        <strain evidence="4 5">DSM 12252</strain>
    </source>
</reference>
<dbReference type="PANTHER" id="PTHR37461">
    <property type="entry name" value="ANTI-SIGMA-K FACTOR RSKA"/>
    <property type="match status" value="1"/>
</dbReference>
<dbReference type="InterPro" id="IPR051474">
    <property type="entry name" value="Anti-sigma-K/W_factor"/>
</dbReference>
<dbReference type="Pfam" id="PF10099">
    <property type="entry name" value="RskA_C"/>
    <property type="match status" value="1"/>
</dbReference>
<dbReference type="RefSeq" id="WP_184342941.1">
    <property type="nucleotide sequence ID" value="NZ_JACHIG010000011.1"/>
</dbReference>
<dbReference type="AlphaFoldDB" id="A0A7W7YEU1"/>
<keyword evidence="2" id="KW-0812">Transmembrane</keyword>
<proteinExistence type="predicted"/>
<dbReference type="Gene3D" id="1.10.287.1490">
    <property type="match status" value="1"/>
</dbReference>
<dbReference type="GO" id="GO:0006417">
    <property type="term" value="P:regulation of translation"/>
    <property type="evidence" value="ECO:0007669"/>
    <property type="project" value="TreeGrafter"/>
</dbReference>
<dbReference type="PANTHER" id="PTHR37461:SF1">
    <property type="entry name" value="ANTI-SIGMA-K FACTOR RSKA"/>
    <property type="match status" value="1"/>
</dbReference>
<evidence type="ECO:0000313" key="4">
    <source>
        <dbReference type="EMBL" id="MBB5034799.1"/>
    </source>
</evidence>